<dbReference type="PANTHER" id="PTHR42852">
    <property type="entry name" value="THIOL:DISULFIDE INTERCHANGE PROTEIN DSBE"/>
    <property type="match status" value="1"/>
</dbReference>
<evidence type="ECO:0000259" key="4">
    <source>
        <dbReference type="Pfam" id="PF08534"/>
    </source>
</evidence>
<feature type="domain" description="Redoxin" evidence="4">
    <location>
        <begin position="64"/>
        <end position="133"/>
    </location>
</feature>
<dbReference type="InterPro" id="IPR050553">
    <property type="entry name" value="Thioredoxin_ResA/DsbE_sf"/>
</dbReference>
<dbReference type="Proteomes" id="UP000682951">
    <property type="component" value="Unassembled WGS sequence"/>
</dbReference>
<reference evidence="5 6" key="1">
    <citation type="submission" date="2021-04" db="EMBL/GenBank/DDBJ databases">
        <title>Molecular and phenotypic characterization and identification of bacterial isolates recovered from the Anatolian ground squirrels (Spermophilus xanthoprymnus) and which have the potential to form a new species in the Campylobacter genus.</title>
        <authorList>
            <person name="Aydin F."/>
            <person name="Abay S."/>
            <person name="Kayman T."/>
            <person name="Karakaya E."/>
            <person name="Mustak H.K."/>
            <person name="Mustak I.B."/>
            <person name="Bilgin N."/>
            <person name="Duzler A."/>
            <person name="Sahin O."/>
            <person name="Guran O."/>
            <person name="Saticioglu I.B."/>
        </authorList>
    </citation>
    <scope>NUCLEOTIDE SEQUENCE [LARGE SCALE GENOMIC DNA]</scope>
    <source>
        <strain evidence="6">faydin-G24</strain>
    </source>
</reference>
<evidence type="ECO:0000256" key="2">
    <source>
        <dbReference type="ARBA" id="ARBA00022748"/>
    </source>
</evidence>
<dbReference type="InterPro" id="IPR013740">
    <property type="entry name" value="Redoxin"/>
</dbReference>
<evidence type="ECO:0000256" key="1">
    <source>
        <dbReference type="ARBA" id="ARBA00004196"/>
    </source>
</evidence>
<dbReference type="EMBL" id="JAGSSW010000003">
    <property type="protein sequence ID" value="MBR8463773.1"/>
    <property type="molecule type" value="Genomic_DNA"/>
</dbReference>
<keyword evidence="2" id="KW-0201">Cytochrome c-type biogenesis</keyword>
<dbReference type="PROSITE" id="PS51257">
    <property type="entry name" value="PROKAR_LIPOPROTEIN"/>
    <property type="match status" value="1"/>
</dbReference>
<protein>
    <submittedName>
        <fullName evidence="5">TlpA family protein disulfide reductase</fullName>
    </submittedName>
</protein>
<evidence type="ECO:0000256" key="3">
    <source>
        <dbReference type="ARBA" id="ARBA00023284"/>
    </source>
</evidence>
<evidence type="ECO:0000313" key="5">
    <source>
        <dbReference type="EMBL" id="MBR8463773.1"/>
    </source>
</evidence>
<sequence>MKKILTFIVASLVVFLLGCSKEEQPVTQNFKEFTQGEEIILKGVAQGEITLVRKNDGFVIKGDEGKVIMIDIFGTFCPPCQKEAPEIMHYQIENIDKFKIIGLTHFENVTNEYVQKEFVQKYNAYYFITNDQKINNRLVEQIVRDIDYKHEIALPFKVVIKDGKYQILTDIDSGKFGVHYYLGGIKMNSMKQDLERIYTTN</sequence>
<dbReference type="PANTHER" id="PTHR42852:SF13">
    <property type="entry name" value="PROTEIN DIPZ"/>
    <property type="match status" value="1"/>
</dbReference>
<dbReference type="PROSITE" id="PS00194">
    <property type="entry name" value="THIOREDOXIN_1"/>
    <property type="match status" value="1"/>
</dbReference>
<gene>
    <name evidence="5" type="ORF">KDD93_04180</name>
</gene>
<comment type="caution">
    <text evidence="5">The sequence shown here is derived from an EMBL/GenBank/DDBJ whole genome shotgun (WGS) entry which is preliminary data.</text>
</comment>
<dbReference type="Gene3D" id="3.40.30.10">
    <property type="entry name" value="Glutaredoxin"/>
    <property type="match status" value="1"/>
</dbReference>
<comment type="subcellular location">
    <subcellularLocation>
        <location evidence="1">Cell envelope</location>
    </subcellularLocation>
</comment>
<accession>A0ABS5HHN9</accession>
<dbReference type="Pfam" id="PF08534">
    <property type="entry name" value="Redoxin"/>
    <property type="match status" value="1"/>
</dbReference>
<dbReference type="InterPro" id="IPR017937">
    <property type="entry name" value="Thioredoxin_CS"/>
</dbReference>
<dbReference type="InterPro" id="IPR036249">
    <property type="entry name" value="Thioredoxin-like_sf"/>
</dbReference>
<proteinExistence type="predicted"/>
<name>A0ABS5HHN9_9BACT</name>
<dbReference type="RefSeq" id="WP_212140391.1">
    <property type="nucleotide sequence ID" value="NZ_JAGSSW010000003.1"/>
</dbReference>
<keyword evidence="3" id="KW-0676">Redox-active center</keyword>
<keyword evidence="6" id="KW-1185">Reference proteome</keyword>
<evidence type="ECO:0000313" key="6">
    <source>
        <dbReference type="Proteomes" id="UP000682951"/>
    </source>
</evidence>
<dbReference type="SUPFAM" id="SSF52833">
    <property type="entry name" value="Thioredoxin-like"/>
    <property type="match status" value="1"/>
</dbReference>
<organism evidence="5 6">
    <name type="scientific">Campylobacter anatolicus</name>
    <dbReference type="NCBI Taxonomy" id="2829105"/>
    <lineage>
        <taxon>Bacteria</taxon>
        <taxon>Pseudomonadati</taxon>
        <taxon>Campylobacterota</taxon>
        <taxon>Epsilonproteobacteria</taxon>
        <taxon>Campylobacterales</taxon>
        <taxon>Campylobacteraceae</taxon>
        <taxon>Campylobacter</taxon>
    </lineage>
</organism>